<feature type="domain" description="DUF5698" evidence="8">
    <location>
        <begin position="19"/>
        <end position="76"/>
    </location>
</feature>
<keyword evidence="5 6" id="KW-0472">Membrane</keyword>
<dbReference type="Pfam" id="PF10035">
    <property type="entry name" value="DUF2179"/>
    <property type="match status" value="1"/>
</dbReference>
<keyword evidence="4 6" id="KW-1133">Transmembrane helix</keyword>
<evidence type="ECO:0000256" key="6">
    <source>
        <dbReference type="HAMAP-Rule" id="MF_01515"/>
    </source>
</evidence>
<sequence>MITYLLIFVAKILEVSLMTLRTVLITRGEKVYGSIIGFFEVSIWLYLVSKVLVGIDEDPIRMVVYALGFACGNYLGSILEEKLALGLLTISVIVSEADGDTLAEKLREYNLGVTKIKAEGINENRTILMVHAKRRRKNEIIKLVEETHVNAVISITDTKTIYGGYGIRK</sequence>
<accession>A0A2T0B883</accession>
<reference evidence="9 10" key="1">
    <citation type="submission" date="2018-03" db="EMBL/GenBank/DDBJ databases">
        <title>Genome sequence of Clostridium liquoris DSM 100320.</title>
        <authorList>
            <person name="Poehlein A."/>
            <person name="Daniel R."/>
        </authorList>
    </citation>
    <scope>NUCLEOTIDE SEQUENCE [LARGE SCALE GENOMIC DNA]</scope>
    <source>
        <strain evidence="9 10">DSM 100320</strain>
    </source>
</reference>
<dbReference type="Pfam" id="PF18955">
    <property type="entry name" value="DUF5698"/>
    <property type="match status" value="1"/>
</dbReference>
<dbReference type="PANTHER" id="PTHR40060:SF1">
    <property type="entry name" value="UPF0316 PROTEIN YEBE"/>
    <property type="match status" value="1"/>
</dbReference>
<dbReference type="HAMAP" id="MF_01515">
    <property type="entry name" value="UPF0316"/>
    <property type="match status" value="1"/>
</dbReference>
<comment type="caution">
    <text evidence="9">The sequence shown here is derived from an EMBL/GenBank/DDBJ whole genome shotgun (WGS) entry which is preliminary data.</text>
</comment>
<dbReference type="GO" id="GO:0005886">
    <property type="term" value="C:plasma membrane"/>
    <property type="evidence" value="ECO:0007669"/>
    <property type="project" value="UniProtKB-SubCell"/>
</dbReference>
<dbReference type="InterPro" id="IPR044035">
    <property type="entry name" value="DUF5698"/>
</dbReference>
<keyword evidence="10" id="KW-1185">Reference proteome</keyword>
<evidence type="ECO:0000313" key="9">
    <source>
        <dbReference type="EMBL" id="PRR80101.1"/>
    </source>
</evidence>
<name>A0A2T0B883_9CLOT</name>
<evidence type="ECO:0000256" key="2">
    <source>
        <dbReference type="ARBA" id="ARBA00022475"/>
    </source>
</evidence>
<dbReference type="RefSeq" id="WP_106062667.1">
    <property type="nucleotide sequence ID" value="NZ_PVXO01000009.1"/>
</dbReference>
<evidence type="ECO:0000256" key="5">
    <source>
        <dbReference type="ARBA" id="ARBA00023136"/>
    </source>
</evidence>
<proteinExistence type="inferred from homology"/>
<dbReference type="PANTHER" id="PTHR40060">
    <property type="entry name" value="UPF0316 PROTEIN YEBE"/>
    <property type="match status" value="1"/>
</dbReference>
<dbReference type="OrthoDB" id="48231at2"/>
<dbReference type="Proteomes" id="UP000239706">
    <property type="component" value="Unassembled WGS sequence"/>
</dbReference>
<dbReference type="CDD" id="cd16381">
    <property type="entry name" value="YitT_C_like_1"/>
    <property type="match status" value="1"/>
</dbReference>
<evidence type="ECO:0000256" key="3">
    <source>
        <dbReference type="ARBA" id="ARBA00022692"/>
    </source>
</evidence>
<dbReference type="InterPro" id="IPR022930">
    <property type="entry name" value="UPF0316"/>
</dbReference>
<dbReference type="AlphaFoldDB" id="A0A2T0B883"/>
<organism evidence="9 10">
    <name type="scientific">Clostridium liquoris</name>
    <dbReference type="NCBI Taxonomy" id="1289519"/>
    <lineage>
        <taxon>Bacteria</taxon>
        <taxon>Bacillati</taxon>
        <taxon>Bacillota</taxon>
        <taxon>Clostridia</taxon>
        <taxon>Eubacteriales</taxon>
        <taxon>Clostridiaceae</taxon>
        <taxon>Clostridium</taxon>
    </lineage>
</organism>
<evidence type="ECO:0000259" key="7">
    <source>
        <dbReference type="Pfam" id="PF10035"/>
    </source>
</evidence>
<keyword evidence="3 6" id="KW-0812">Transmembrane</keyword>
<gene>
    <name evidence="9" type="ORF">CLLI_04850</name>
</gene>
<evidence type="ECO:0000256" key="1">
    <source>
        <dbReference type="ARBA" id="ARBA00004651"/>
    </source>
</evidence>
<dbReference type="InterPro" id="IPR019264">
    <property type="entry name" value="DUF2179"/>
</dbReference>
<evidence type="ECO:0000313" key="10">
    <source>
        <dbReference type="Proteomes" id="UP000239706"/>
    </source>
</evidence>
<dbReference type="EMBL" id="PVXO01000009">
    <property type="protein sequence ID" value="PRR80101.1"/>
    <property type="molecule type" value="Genomic_DNA"/>
</dbReference>
<comment type="similarity">
    <text evidence="6">Belongs to the UPF0316 family.</text>
</comment>
<feature type="domain" description="DUF2179" evidence="7">
    <location>
        <begin position="112"/>
        <end position="163"/>
    </location>
</feature>
<protein>
    <recommendedName>
        <fullName evidence="6">UPF0316 protein CLLI_04850</fullName>
    </recommendedName>
</protein>
<comment type="subcellular location">
    <subcellularLocation>
        <location evidence="1 6">Cell membrane</location>
        <topology evidence="1 6">Multi-pass membrane protein</topology>
    </subcellularLocation>
</comment>
<evidence type="ECO:0000256" key="4">
    <source>
        <dbReference type="ARBA" id="ARBA00022989"/>
    </source>
</evidence>
<keyword evidence="2 6" id="KW-1003">Cell membrane</keyword>
<evidence type="ECO:0000259" key="8">
    <source>
        <dbReference type="Pfam" id="PF18955"/>
    </source>
</evidence>